<feature type="signal peptide" evidence="7">
    <location>
        <begin position="1"/>
        <end position="22"/>
    </location>
</feature>
<proteinExistence type="inferred from homology"/>
<evidence type="ECO:0000256" key="5">
    <source>
        <dbReference type="ARBA" id="ARBA00022807"/>
    </source>
</evidence>
<dbReference type="Proteomes" id="UP000435036">
    <property type="component" value="Unassembled WGS sequence"/>
</dbReference>
<dbReference type="EMBL" id="WSQA01000001">
    <property type="protein sequence ID" value="MVZ60835.1"/>
    <property type="molecule type" value="Genomic_DNA"/>
</dbReference>
<evidence type="ECO:0000313" key="9">
    <source>
        <dbReference type="EMBL" id="MVZ60835.1"/>
    </source>
</evidence>
<keyword evidence="3 7" id="KW-0732">Signal</keyword>
<dbReference type="InterPro" id="IPR038765">
    <property type="entry name" value="Papain-like_cys_pep_sf"/>
</dbReference>
<dbReference type="Pfam" id="PF00877">
    <property type="entry name" value="NLPC_P60"/>
    <property type="match status" value="1"/>
</dbReference>
<name>A0A6N8KTT3_9SPHI</name>
<keyword evidence="2" id="KW-0645">Protease</keyword>
<comment type="caution">
    <text evidence="9">The sequence shown here is derived from an EMBL/GenBank/DDBJ whole genome shotgun (WGS) entry which is preliminary data.</text>
</comment>
<dbReference type="PANTHER" id="PTHR47360:SF1">
    <property type="entry name" value="ENDOPEPTIDASE NLPC-RELATED"/>
    <property type="match status" value="1"/>
</dbReference>
<sequence>MKINFAAILVLLSALLLSSCGAQKKSAKGPLYGGGTRPNKQAPISDASDARGKEYDGNKLENYASLLGVREKDLDNKSLYYMIDEWMGTPHRLGGLDKRGVDCSAFVSMLYRKVYGKDLPRTSRDMADRIKRKYDKQLKEGDLVFFSFGGRNIDHVGIYLHNGKFVHVSTRKGVIISNLSDSWYAKYFTRCGTPTG</sequence>
<dbReference type="GO" id="GO:0006508">
    <property type="term" value="P:proteolysis"/>
    <property type="evidence" value="ECO:0007669"/>
    <property type="project" value="UniProtKB-KW"/>
</dbReference>
<reference evidence="9 10" key="1">
    <citation type="submission" date="2019-12" db="EMBL/GenBank/DDBJ databases">
        <authorList>
            <person name="Dong K."/>
        </authorList>
    </citation>
    <scope>NUCLEOTIDE SEQUENCE [LARGE SCALE GENOMIC DNA]</scope>
    <source>
        <strain evidence="9 10">JCM 31225</strain>
    </source>
</reference>
<feature type="chain" id="PRO_5026977795" evidence="7">
    <location>
        <begin position="23"/>
        <end position="196"/>
    </location>
</feature>
<keyword evidence="5" id="KW-0788">Thiol protease</keyword>
<evidence type="ECO:0000256" key="7">
    <source>
        <dbReference type="SAM" id="SignalP"/>
    </source>
</evidence>
<keyword evidence="10" id="KW-1185">Reference proteome</keyword>
<dbReference type="GO" id="GO:0008234">
    <property type="term" value="F:cysteine-type peptidase activity"/>
    <property type="evidence" value="ECO:0007669"/>
    <property type="project" value="UniProtKB-KW"/>
</dbReference>
<comment type="similarity">
    <text evidence="1">Belongs to the peptidase C40 family.</text>
</comment>
<dbReference type="PROSITE" id="PS51257">
    <property type="entry name" value="PROKAR_LIPOPROTEIN"/>
    <property type="match status" value="1"/>
</dbReference>
<evidence type="ECO:0000256" key="3">
    <source>
        <dbReference type="ARBA" id="ARBA00022729"/>
    </source>
</evidence>
<protein>
    <submittedName>
        <fullName evidence="9">Glycoside hydrolase</fullName>
    </submittedName>
</protein>
<dbReference type="InterPro" id="IPR052062">
    <property type="entry name" value="Murein_DD/LD_carboxypeptidase"/>
</dbReference>
<dbReference type="Gene3D" id="3.90.1720.10">
    <property type="entry name" value="endopeptidase domain like (from Nostoc punctiforme)"/>
    <property type="match status" value="1"/>
</dbReference>
<dbReference type="PANTHER" id="PTHR47360">
    <property type="entry name" value="MUREIN DD-ENDOPEPTIDASE MEPS/MUREIN LD-CARBOXYPEPTIDASE"/>
    <property type="match status" value="1"/>
</dbReference>
<keyword evidence="4 9" id="KW-0378">Hydrolase</keyword>
<evidence type="ECO:0000256" key="2">
    <source>
        <dbReference type="ARBA" id="ARBA00022670"/>
    </source>
</evidence>
<feature type="region of interest" description="Disordered" evidence="6">
    <location>
        <begin position="26"/>
        <end position="52"/>
    </location>
</feature>
<evidence type="ECO:0000313" key="10">
    <source>
        <dbReference type="Proteomes" id="UP000435036"/>
    </source>
</evidence>
<evidence type="ECO:0000256" key="1">
    <source>
        <dbReference type="ARBA" id="ARBA00007074"/>
    </source>
</evidence>
<organism evidence="9 10">
    <name type="scientific">Sphingobacterium humi</name>
    <dbReference type="NCBI Taxonomy" id="1796905"/>
    <lineage>
        <taxon>Bacteria</taxon>
        <taxon>Pseudomonadati</taxon>
        <taxon>Bacteroidota</taxon>
        <taxon>Sphingobacteriia</taxon>
        <taxon>Sphingobacteriales</taxon>
        <taxon>Sphingobacteriaceae</taxon>
        <taxon>Sphingobacterium</taxon>
    </lineage>
</organism>
<accession>A0A6N8KTT3</accession>
<gene>
    <name evidence="9" type="ORF">GQF63_02245</name>
</gene>
<dbReference type="SUPFAM" id="SSF54001">
    <property type="entry name" value="Cysteine proteinases"/>
    <property type="match status" value="1"/>
</dbReference>
<dbReference type="OrthoDB" id="9807055at2"/>
<evidence type="ECO:0000256" key="6">
    <source>
        <dbReference type="SAM" id="MobiDB-lite"/>
    </source>
</evidence>
<dbReference type="InterPro" id="IPR000064">
    <property type="entry name" value="NLP_P60_dom"/>
</dbReference>
<feature type="domain" description="NlpC/P60" evidence="8">
    <location>
        <begin position="73"/>
        <end position="195"/>
    </location>
</feature>
<dbReference type="PROSITE" id="PS51935">
    <property type="entry name" value="NLPC_P60"/>
    <property type="match status" value="1"/>
</dbReference>
<dbReference type="RefSeq" id="WP_160367456.1">
    <property type="nucleotide sequence ID" value="NZ_WSQA01000001.1"/>
</dbReference>
<evidence type="ECO:0000256" key="4">
    <source>
        <dbReference type="ARBA" id="ARBA00022801"/>
    </source>
</evidence>
<evidence type="ECO:0000259" key="8">
    <source>
        <dbReference type="PROSITE" id="PS51935"/>
    </source>
</evidence>
<dbReference type="AlphaFoldDB" id="A0A6N8KTT3"/>